<protein>
    <submittedName>
        <fullName evidence="2">Copper oxidase</fullName>
    </submittedName>
</protein>
<name>A0A2P7NXT6_9PROT</name>
<evidence type="ECO:0000259" key="1">
    <source>
        <dbReference type="Pfam" id="PF07732"/>
    </source>
</evidence>
<evidence type="ECO:0000313" key="2">
    <source>
        <dbReference type="EMBL" id="PSJ18267.1"/>
    </source>
</evidence>
<reference evidence="2 3" key="1">
    <citation type="submission" date="2018-03" db="EMBL/GenBank/DDBJ databases">
        <title>Draft genome of Nitrosomonas supralitoralis APG5.</title>
        <authorList>
            <person name="Urakawa H."/>
            <person name="Lopez J.V."/>
        </authorList>
    </citation>
    <scope>NUCLEOTIDE SEQUENCE [LARGE SCALE GENOMIC DNA]</scope>
    <source>
        <strain evidence="2 3">APG5</strain>
    </source>
</reference>
<evidence type="ECO:0000313" key="3">
    <source>
        <dbReference type="Proteomes" id="UP000241912"/>
    </source>
</evidence>
<feature type="domain" description="Plastocyanin-like" evidence="1">
    <location>
        <begin position="97"/>
        <end position="213"/>
    </location>
</feature>
<dbReference type="OrthoDB" id="9757546at2"/>
<dbReference type="PANTHER" id="PTHR11709">
    <property type="entry name" value="MULTI-COPPER OXIDASE"/>
    <property type="match status" value="1"/>
</dbReference>
<proteinExistence type="predicted"/>
<dbReference type="EMBL" id="PXXU01000007">
    <property type="protein sequence ID" value="PSJ18267.1"/>
    <property type="molecule type" value="Genomic_DNA"/>
</dbReference>
<dbReference type="AlphaFoldDB" id="A0A2P7NXT6"/>
<dbReference type="InterPro" id="IPR011707">
    <property type="entry name" value="Cu-oxidase-like_N"/>
</dbReference>
<comment type="caution">
    <text evidence="2">The sequence shown here is derived from an EMBL/GenBank/DDBJ whole genome shotgun (WGS) entry which is preliminary data.</text>
</comment>
<organism evidence="2 3">
    <name type="scientific">Nitrosomonas supralitoralis</name>
    <dbReference type="NCBI Taxonomy" id="2116706"/>
    <lineage>
        <taxon>Bacteria</taxon>
        <taxon>Pseudomonadati</taxon>
        <taxon>Pseudomonadota</taxon>
        <taxon>Betaproteobacteria</taxon>
        <taxon>Nitrosomonadales</taxon>
        <taxon>Nitrosomonadaceae</taxon>
        <taxon>Nitrosomonas</taxon>
    </lineage>
</organism>
<dbReference type="RefSeq" id="WP_106705916.1">
    <property type="nucleotide sequence ID" value="NZ_PXXU01000007.1"/>
</dbReference>
<dbReference type="PANTHER" id="PTHR11709:SF486">
    <property type="entry name" value="MULTICOPPER OXIDASE"/>
    <property type="match status" value="1"/>
</dbReference>
<accession>A0A2P7NXT6</accession>
<keyword evidence="3" id="KW-1185">Reference proteome</keyword>
<dbReference type="InterPro" id="IPR045087">
    <property type="entry name" value="Cu-oxidase_fam"/>
</dbReference>
<dbReference type="SUPFAM" id="SSF49503">
    <property type="entry name" value="Cupredoxins"/>
    <property type="match status" value="2"/>
</dbReference>
<dbReference type="Pfam" id="PF07732">
    <property type="entry name" value="Cu-oxidase_3"/>
    <property type="match status" value="1"/>
</dbReference>
<dbReference type="GO" id="GO:0005507">
    <property type="term" value="F:copper ion binding"/>
    <property type="evidence" value="ECO:0007669"/>
    <property type="project" value="InterPro"/>
</dbReference>
<dbReference type="GO" id="GO:0016491">
    <property type="term" value="F:oxidoreductase activity"/>
    <property type="evidence" value="ECO:0007669"/>
    <property type="project" value="TreeGrafter"/>
</dbReference>
<dbReference type="Gene3D" id="2.60.40.420">
    <property type="entry name" value="Cupredoxins - blue copper proteins"/>
    <property type="match status" value="2"/>
</dbReference>
<dbReference type="InterPro" id="IPR008972">
    <property type="entry name" value="Cupredoxin"/>
</dbReference>
<gene>
    <name evidence="2" type="ORF">C7H79_03510</name>
</gene>
<dbReference type="Proteomes" id="UP000241912">
    <property type="component" value="Unassembled WGS sequence"/>
</dbReference>
<sequence length="333" mass="36581">MLFQSNRAEDDIKLIKNTNITSMSQRSIIKRVAAIFALTLTLSTLVVNSTSFAAGHIIQLTAEETQDDGFGNKLLAYKMINHKVDGVDITSRYSPEATIPGPTIELTEGDTVKISIANAIPGNNIFVPGISKQVSIHVHGVHYDILSDGTLKVINKNLDEGAGAGFEETYVVYEYQWNVAPGTAGTWPYHDHNFETHNGSEHKGLFGAIIVNPIGVPSHDKEYVLYLGDDAFWGMEINGTSKTQSKHGANPTFAATKNSNVRFHLIALGTDIHTFKLNGYKWIDPGTTNFINQIAIGPLEKHVFSVIAKNSAHYKDDNFSNKLLGMRGKFLVH</sequence>